<organism evidence="2 3">
    <name type="scientific">Fulvivirga sedimenti</name>
    <dbReference type="NCBI Taxonomy" id="2879465"/>
    <lineage>
        <taxon>Bacteria</taxon>
        <taxon>Pseudomonadati</taxon>
        <taxon>Bacteroidota</taxon>
        <taxon>Cytophagia</taxon>
        <taxon>Cytophagales</taxon>
        <taxon>Fulvivirgaceae</taxon>
        <taxon>Fulvivirga</taxon>
    </lineage>
</organism>
<comment type="caution">
    <text evidence="2">The sequence shown here is derived from an EMBL/GenBank/DDBJ whole genome shotgun (WGS) entry which is preliminary data.</text>
</comment>
<dbReference type="Pfam" id="PF04945">
    <property type="entry name" value="YHS"/>
    <property type="match status" value="1"/>
</dbReference>
<evidence type="ECO:0000259" key="1">
    <source>
        <dbReference type="Pfam" id="PF04945"/>
    </source>
</evidence>
<gene>
    <name evidence="2" type="ORF">LDX50_12215</name>
</gene>
<evidence type="ECO:0000313" key="3">
    <source>
        <dbReference type="Proteomes" id="UP001139409"/>
    </source>
</evidence>
<dbReference type="EMBL" id="JAIXNE010000002">
    <property type="protein sequence ID" value="MCA6075636.1"/>
    <property type="molecule type" value="Genomic_DNA"/>
</dbReference>
<evidence type="ECO:0000313" key="2">
    <source>
        <dbReference type="EMBL" id="MCA6075636.1"/>
    </source>
</evidence>
<dbReference type="Proteomes" id="UP001139409">
    <property type="component" value="Unassembled WGS sequence"/>
</dbReference>
<dbReference type="NCBIfam" id="NF041384">
    <property type="entry name" value="YHS_seleno_dom"/>
    <property type="match status" value="1"/>
</dbReference>
<accession>A0A9X1HPL4</accession>
<protein>
    <submittedName>
        <fullName evidence="2">YHS domain-containing protein</fullName>
    </submittedName>
</protein>
<dbReference type="InterPro" id="IPR007029">
    <property type="entry name" value="YHS_dom"/>
</dbReference>
<feature type="domain" description="YHS" evidence="1">
    <location>
        <begin position="36"/>
        <end position="81"/>
    </location>
</feature>
<name>A0A9X1HPL4_9BACT</name>
<keyword evidence="3" id="KW-1185">Reference proteome</keyword>
<proteinExistence type="predicted"/>
<reference evidence="2" key="1">
    <citation type="submission" date="2021-09" db="EMBL/GenBank/DDBJ databases">
        <title>Fulvivirga sp. isolated from coastal sediment.</title>
        <authorList>
            <person name="Yu H."/>
        </authorList>
    </citation>
    <scope>NUCLEOTIDE SEQUENCE</scope>
    <source>
        <strain evidence="2">1062</strain>
    </source>
</reference>
<dbReference type="RefSeq" id="WP_225698733.1">
    <property type="nucleotide sequence ID" value="NZ_JAIXNE010000002.1"/>
</dbReference>
<sequence length="143" mass="16318">MRKFGIGILLLLCVNLVFGQEIFQTKAGAIKGYDPVAYFTESKPVKGKEQFKLVWNNATWYFASQEHKEQFLENPEKYAPAYGGYCAFGVAGGYKVKTEPEAWAIVNGTLYLNYDLGVQKEWNEDRKTNIEKADKNWASLKDE</sequence>
<dbReference type="AlphaFoldDB" id="A0A9X1HPL4"/>